<feature type="non-terminal residue" evidence="1">
    <location>
        <position position="109"/>
    </location>
</feature>
<feature type="non-terminal residue" evidence="1">
    <location>
        <position position="1"/>
    </location>
</feature>
<name>A0A1B6HU90_9HEMI</name>
<sequence length="109" mass="12421">LPRALVTCFENPSRSPFILSSAISKFYRGRWSLGTKIRRSTFTLLVPFSSSTEDAGHLVPKFVEVHPHCSSHFQVLPRALDTWYENSSNKTTLCSSHLRVPPRALVTWY</sequence>
<gene>
    <name evidence="1" type="ORF">g.13357</name>
</gene>
<evidence type="ECO:0000313" key="1">
    <source>
        <dbReference type="EMBL" id="JAS78243.1"/>
    </source>
</evidence>
<reference evidence="1" key="1">
    <citation type="submission" date="2015-11" db="EMBL/GenBank/DDBJ databases">
        <title>De novo transcriptome assembly of four potential Pierce s Disease insect vectors from Arizona vineyards.</title>
        <authorList>
            <person name="Tassone E.E."/>
        </authorList>
    </citation>
    <scope>NUCLEOTIDE SEQUENCE</scope>
</reference>
<organism evidence="1">
    <name type="scientific">Homalodisca liturata</name>
    <dbReference type="NCBI Taxonomy" id="320908"/>
    <lineage>
        <taxon>Eukaryota</taxon>
        <taxon>Metazoa</taxon>
        <taxon>Ecdysozoa</taxon>
        <taxon>Arthropoda</taxon>
        <taxon>Hexapoda</taxon>
        <taxon>Insecta</taxon>
        <taxon>Pterygota</taxon>
        <taxon>Neoptera</taxon>
        <taxon>Paraneoptera</taxon>
        <taxon>Hemiptera</taxon>
        <taxon>Auchenorrhyncha</taxon>
        <taxon>Membracoidea</taxon>
        <taxon>Cicadellidae</taxon>
        <taxon>Cicadellinae</taxon>
        <taxon>Proconiini</taxon>
        <taxon>Homalodisca</taxon>
    </lineage>
</organism>
<protein>
    <submittedName>
        <fullName evidence="1">Uncharacterized protein</fullName>
    </submittedName>
</protein>
<proteinExistence type="predicted"/>
<dbReference type="AlphaFoldDB" id="A0A1B6HU90"/>
<dbReference type="EMBL" id="GECU01029463">
    <property type="protein sequence ID" value="JAS78243.1"/>
    <property type="molecule type" value="Transcribed_RNA"/>
</dbReference>
<accession>A0A1B6HU90</accession>